<keyword evidence="3" id="KW-1185">Reference proteome</keyword>
<evidence type="ECO:0000313" key="3">
    <source>
        <dbReference type="Proteomes" id="UP001198701"/>
    </source>
</evidence>
<evidence type="ECO:0000313" key="2">
    <source>
        <dbReference type="EMBL" id="MCC6071285.1"/>
    </source>
</evidence>
<dbReference type="Gene3D" id="3.40.50.1000">
    <property type="entry name" value="HAD superfamily/HAD-like"/>
    <property type="match status" value="1"/>
</dbReference>
<accession>A0ABS8IRM8</accession>
<comment type="caution">
    <text evidence="2">The sequence shown here is derived from an EMBL/GenBank/DDBJ whole genome shotgun (WGS) entry which is preliminary data.</text>
</comment>
<reference evidence="2 3" key="1">
    <citation type="submission" date="2021-11" db="EMBL/GenBank/DDBJ databases">
        <authorList>
            <person name="Huq M.A."/>
        </authorList>
    </citation>
    <scope>NUCLEOTIDE SEQUENCE [LARGE SCALE GENOMIC DNA]</scope>
    <source>
        <strain evidence="2 3">MAHUQ-52</strain>
    </source>
</reference>
<dbReference type="RefSeq" id="WP_229432202.1">
    <property type="nucleotide sequence ID" value="NZ_JAJHPV010000013.1"/>
</dbReference>
<organism evidence="2 3">
    <name type="scientific">Massilia agrisoli</name>
    <dbReference type="NCBI Taxonomy" id="2892444"/>
    <lineage>
        <taxon>Bacteria</taxon>
        <taxon>Pseudomonadati</taxon>
        <taxon>Pseudomonadota</taxon>
        <taxon>Betaproteobacteria</taxon>
        <taxon>Burkholderiales</taxon>
        <taxon>Oxalobacteraceae</taxon>
        <taxon>Telluria group</taxon>
        <taxon>Massilia</taxon>
    </lineage>
</organism>
<dbReference type="InterPro" id="IPR023214">
    <property type="entry name" value="HAD_sf"/>
</dbReference>
<evidence type="ECO:0000256" key="1">
    <source>
        <dbReference type="SAM" id="MobiDB-lite"/>
    </source>
</evidence>
<feature type="compositionally biased region" description="Polar residues" evidence="1">
    <location>
        <begin position="1"/>
        <end position="13"/>
    </location>
</feature>
<proteinExistence type="predicted"/>
<dbReference type="Proteomes" id="UP001198701">
    <property type="component" value="Unassembled WGS sequence"/>
</dbReference>
<dbReference type="SUPFAM" id="SSF56784">
    <property type="entry name" value="HAD-like"/>
    <property type="match status" value="1"/>
</dbReference>
<name>A0ABS8IRM8_9BURK</name>
<evidence type="ECO:0008006" key="4">
    <source>
        <dbReference type="Google" id="ProtNLM"/>
    </source>
</evidence>
<feature type="compositionally biased region" description="Low complexity" evidence="1">
    <location>
        <begin position="14"/>
        <end position="24"/>
    </location>
</feature>
<protein>
    <recommendedName>
        <fullName evidence="4">HAD family hydrolase</fullName>
    </recommendedName>
</protein>
<gene>
    <name evidence="2" type="ORF">LMJ30_09995</name>
</gene>
<dbReference type="EMBL" id="JAJHPV010000013">
    <property type="protein sequence ID" value="MCC6071285.1"/>
    <property type="molecule type" value="Genomic_DNA"/>
</dbReference>
<feature type="region of interest" description="Disordered" evidence="1">
    <location>
        <begin position="1"/>
        <end position="24"/>
    </location>
</feature>
<dbReference type="InterPro" id="IPR036412">
    <property type="entry name" value="HAD-like_sf"/>
</dbReference>
<sequence length="311" mass="34275">MYSPTKTRATKNSEPAAVAEQASSAQQPATQVIYPFEVSHELRTATDYRALSSDKKFIRKLIGEVSALIARNNIEVFSFDVFDTALMRNKHSEARRFYTVSENFARKNEGKFSVEDALVARALAARAAYTFATPAPDGTCEGSLALISSLTCSQLGVPAMSGDYVKTEFAFEKEHLTVNPMIVEIIRAFPSVKCIFLSDMYLESPLIKRLLQNGYGKSISVLSSADGRGSKRCGGLYGIAADQLGLPGERILHFGDSLESDYRQAKRNGWNAFYLPISDTERAERLKCHESLTTSLTYDGVALSGLLRFNC</sequence>